<dbReference type="SUPFAM" id="SSF53448">
    <property type="entry name" value="Nucleotide-diphospho-sugar transferases"/>
    <property type="match status" value="1"/>
</dbReference>
<evidence type="ECO:0000313" key="3">
    <source>
        <dbReference type="EMBL" id="GCL65978.1"/>
    </source>
</evidence>
<feature type="domain" description="MobA-like NTP transferase" evidence="2">
    <location>
        <begin position="8"/>
        <end position="169"/>
    </location>
</feature>
<dbReference type="CDD" id="cd04182">
    <property type="entry name" value="GT_2_like_f"/>
    <property type="match status" value="1"/>
</dbReference>
<dbReference type="AlphaFoldDB" id="A0A480B4G8"/>
<protein>
    <recommendedName>
        <fullName evidence="2">MobA-like NTP transferase domain-containing protein</fullName>
    </recommendedName>
</protein>
<organism evidence="3 4">
    <name type="scientific">Pseudaquabacterium pictum</name>
    <dbReference type="NCBI Taxonomy" id="2315236"/>
    <lineage>
        <taxon>Bacteria</taxon>
        <taxon>Pseudomonadati</taxon>
        <taxon>Pseudomonadota</taxon>
        <taxon>Betaproteobacteria</taxon>
        <taxon>Burkholderiales</taxon>
        <taxon>Sphaerotilaceae</taxon>
        <taxon>Pseudaquabacterium</taxon>
    </lineage>
</organism>
<dbReference type="PANTHER" id="PTHR43777:SF1">
    <property type="entry name" value="MOLYBDENUM COFACTOR CYTIDYLYLTRANSFERASE"/>
    <property type="match status" value="1"/>
</dbReference>
<accession>A0A480B4G8</accession>
<comment type="caution">
    <text evidence="3">The sequence shown here is derived from an EMBL/GenBank/DDBJ whole genome shotgun (WGS) entry which is preliminary data.</text>
</comment>
<dbReference type="Proteomes" id="UP000301751">
    <property type="component" value="Unassembled WGS sequence"/>
</dbReference>
<dbReference type="InterPro" id="IPR029044">
    <property type="entry name" value="Nucleotide-diphossugar_trans"/>
</dbReference>
<evidence type="ECO:0000256" key="1">
    <source>
        <dbReference type="ARBA" id="ARBA00022842"/>
    </source>
</evidence>
<sequence>MRPQPVIVVLAAGRGSRFAGTHHKLVQALGDASVLGQTIGHAIASRLPVVVVTTAPLAAEAARWVARRDVVVLPEVGSPGGGPLGMGFSIAAGVAARSDGGGWLVLPGDMPLVQPSTIQQVAQALGQHPVVFAQHRGRRGHPVGFGAELFSELVQLTGDEGARRLVARYPAHGLELDDPGVLVDLDTQDDLAAIRARAGSAEAGVRPAP</sequence>
<dbReference type="RefSeq" id="WP_137735680.1">
    <property type="nucleotide sequence ID" value="NZ_BJCL01000023.1"/>
</dbReference>
<keyword evidence="4" id="KW-1185">Reference proteome</keyword>
<evidence type="ECO:0000313" key="4">
    <source>
        <dbReference type="Proteomes" id="UP000301751"/>
    </source>
</evidence>
<proteinExistence type="predicted"/>
<gene>
    <name evidence="3" type="ORF">AQPW35_50590</name>
</gene>
<dbReference type="PANTHER" id="PTHR43777">
    <property type="entry name" value="MOLYBDENUM COFACTOR CYTIDYLYLTRANSFERASE"/>
    <property type="match status" value="1"/>
</dbReference>
<dbReference type="Pfam" id="PF12804">
    <property type="entry name" value="NTP_transf_3"/>
    <property type="match status" value="1"/>
</dbReference>
<dbReference type="GO" id="GO:0016779">
    <property type="term" value="F:nucleotidyltransferase activity"/>
    <property type="evidence" value="ECO:0007669"/>
    <property type="project" value="UniProtKB-ARBA"/>
</dbReference>
<name>A0A480B4G8_9BURK</name>
<reference evidence="4" key="1">
    <citation type="submission" date="2019-03" db="EMBL/GenBank/DDBJ databases">
        <title>Aquabacterium pictum sp.nov., the first bacteriochlorophyll a-containing freshwater bacterium in the genus Aquabacterium of the class Betaproteobacteria.</title>
        <authorList>
            <person name="Hirose S."/>
            <person name="Tank M."/>
            <person name="Hara E."/>
            <person name="Tamaki H."/>
            <person name="Takaichi S."/>
            <person name="Haruta S."/>
            <person name="Hanada S."/>
        </authorList>
    </citation>
    <scope>NUCLEOTIDE SEQUENCE [LARGE SCALE GENOMIC DNA]</scope>
    <source>
        <strain evidence="4">W35</strain>
    </source>
</reference>
<dbReference type="OrthoDB" id="5298793at2"/>
<dbReference type="EMBL" id="BJCL01000023">
    <property type="protein sequence ID" value="GCL65978.1"/>
    <property type="molecule type" value="Genomic_DNA"/>
</dbReference>
<keyword evidence="1" id="KW-0460">Magnesium</keyword>
<evidence type="ECO:0000259" key="2">
    <source>
        <dbReference type="Pfam" id="PF12804"/>
    </source>
</evidence>
<dbReference type="Gene3D" id="3.90.550.10">
    <property type="entry name" value="Spore Coat Polysaccharide Biosynthesis Protein SpsA, Chain A"/>
    <property type="match status" value="1"/>
</dbReference>
<dbReference type="InterPro" id="IPR025877">
    <property type="entry name" value="MobA-like_NTP_Trfase"/>
</dbReference>